<proteinExistence type="predicted"/>
<feature type="domain" description="Antitoxin SocA-like Panacea" evidence="1">
    <location>
        <begin position="19"/>
        <end position="62"/>
    </location>
</feature>
<dbReference type="Proteomes" id="UP001220610">
    <property type="component" value="Chromosome"/>
</dbReference>
<dbReference type="EMBL" id="CP119311">
    <property type="protein sequence ID" value="WEK33786.1"/>
    <property type="molecule type" value="Genomic_DNA"/>
</dbReference>
<name>A0AAJ6BG68_9BACT</name>
<sequence>MPEVYRRFKEFGPNAIFLDPDQYREIHLSDEQEDMFEQVMSEYGKFSAIKLMDMTHKEAPWKEAYAKADMLISTETMKKFFIKLVDE</sequence>
<evidence type="ECO:0000259" key="1">
    <source>
        <dbReference type="Pfam" id="PF13274"/>
    </source>
</evidence>
<dbReference type="AlphaFoldDB" id="A0AAJ6BG68"/>
<organism evidence="2 3">
    <name type="scientific">Candidatus Pseudobacter hemicellulosilyticus</name>
    <dbReference type="NCBI Taxonomy" id="3121375"/>
    <lineage>
        <taxon>Bacteria</taxon>
        <taxon>Pseudomonadati</taxon>
        <taxon>Bacteroidota</taxon>
        <taxon>Chitinophagia</taxon>
        <taxon>Chitinophagales</taxon>
        <taxon>Chitinophagaceae</taxon>
        <taxon>Pseudobacter</taxon>
    </lineage>
</organism>
<protein>
    <submittedName>
        <fullName evidence="2">DUF4065 domain-containing protein</fullName>
    </submittedName>
</protein>
<evidence type="ECO:0000313" key="2">
    <source>
        <dbReference type="EMBL" id="WEK33786.1"/>
    </source>
</evidence>
<reference evidence="2" key="1">
    <citation type="submission" date="2023-03" db="EMBL/GenBank/DDBJ databases">
        <title>Andean soil-derived lignocellulolytic bacterial consortium as a source of novel taxa and putative plastic-active enzymes.</title>
        <authorList>
            <person name="Diaz-Garcia L."/>
            <person name="Chuvochina M."/>
            <person name="Feuerriegel G."/>
            <person name="Bunk B."/>
            <person name="Sproer C."/>
            <person name="Streit W.R."/>
            <person name="Rodriguez L.M."/>
            <person name="Overmann J."/>
            <person name="Jimenez D.J."/>
        </authorList>
    </citation>
    <scope>NUCLEOTIDE SEQUENCE</scope>
    <source>
        <strain evidence="2">MAG 7</strain>
    </source>
</reference>
<dbReference type="Pfam" id="PF13274">
    <property type="entry name" value="SocA_Panacea"/>
    <property type="match status" value="1"/>
</dbReference>
<gene>
    <name evidence="2" type="ORF">P0Y53_14940</name>
</gene>
<evidence type="ECO:0000313" key="3">
    <source>
        <dbReference type="Proteomes" id="UP001220610"/>
    </source>
</evidence>
<dbReference type="InterPro" id="IPR025272">
    <property type="entry name" value="SocA_Panacea"/>
</dbReference>
<accession>A0AAJ6BG68</accession>